<dbReference type="RefSeq" id="WP_039754839.1">
    <property type="nucleotide sequence ID" value="NZ_JTCM02000028.1"/>
</dbReference>
<gene>
    <name evidence="2" type="ORF">PI95_014570</name>
</gene>
<accession>A0A846HBC5</accession>
<proteinExistence type="predicted"/>
<dbReference type="Gene3D" id="3.40.630.30">
    <property type="match status" value="1"/>
</dbReference>
<dbReference type="PANTHER" id="PTHR43792:SF1">
    <property type="entry name" value="N-ACETYLTRANSFERASE DOMAIN-CONTAINING PROTEIN"/>
    <property type="match status" value="1"/>
</dbReference>
<sequence length="183" mass="20822">MTNLLETERLIVRNWIPEQDAEQAFEIYGDPEVTYFLGACETSVESQRQSLTREVEQYRQLNNGTGDWAVVEKETARVVGAIILAQLPDSDRQPTEDYEIGWHFRRASWGKGYATEAGRGMLSYGFNILQLPVIYAVVKPEHHASIRVTQRLGMKPVGRTNKYYGIELLLFQLDAPERIGTGD</sequence>
<keyword evidence="2" id="KW-0808">Transferase</keyword>
<name>A0A846HBC5_9CYAN</name>
<dbReference type="Proteomes" id="UP000031549">
    <property type="component" value="Unassembled WGS sequence"/>
</dbReference>
<dbReference type="AlphaFoldDB" id="A0A846HBC5"/>
<dbReference type="PANTHER" id="PTHR43792">
    <property type="entry name" value="GNAT FAMILY, PUTATIVE (AFU_ORTHOLOGUE AFUA_3G00765)-RELATED-RELATED"/>
    <property type="match status" value="1"/>
</dbReference>
<dbReference type="InterPro" id="IPR000182">
    <property type="entry name" value="GNAT_dom"/>
</dbReference>
<reference evidence="2 3" key="1">
    <citation type="journal article" date="2015" name="Genome Announc.">
        <title>Draft Genome Sequence of Cyanobacterium Hassallia byssoidea Strain VB512170, Isolated from Monuments in India.</title>
        <authorList>
            <person name="Singh D."/>
            <person name="Chandrababunaidu M.M."/>
            <person name="Panda A."/>
            <person name="Sen D."/>
            <person name="Bhattacharyya S."/>
            <person name="Adhikary S.P."/>
            <person name="Tripathy S."/>
        </authorList>
    </citation>
    <scope>NUCLEOTIDE SEQUENCE [LARGE SCALE GENOMIC DNA]</scope>
    <source>
        <strain evidence="2 3">VB512170</strain>
    </source>
</reference>
<evidence type="ECO:0000259" key="1">
    <source>
        <dbReference type="PROSITE" id="PS51186"/>
    </source>
</evidence>
<dbReference type="PROSITE" id="PS51186">
    <property type="entry name" value="GNAT"/>
    <property type="match status" value="1"/>
</dbReference>
<evidence type="ECO:0000313" key="3">
    <source>
        <dbReference type="Proteomes" id="UP000031549"/>
    </source>
</evidence>
<dbReference type="GO" id="GO:0016747">
    <property type="term" value="F:acyltransferase activity, transferring groups other than amino-acyl groups"/>
    <property type="evidence" value="ECO:0007669"/>
    <property type="project" value="InterPro"/>
</dbReference>
<dbReference type="InterPro" id="IPR016181">
    <property type="entry name" value="Acyl_CoA_acyltransferase"/>
</dbReference>
<keyword evidence="3" id="KW-1185">Reference proteome</keyword>
<feature type="domain" description="N-acetyltransferase" evidence="1">
    <location>
        <begin position="10"/>
        <end position="176"/>
    </location>
</feature>
<dbReference type="SUPFAM" id="SSF55729">
    <property type="entry name" value="Acyl-CoA N-acyltransferases (Nat)"/>
    <property type="match status" value="1"/>
</dbReference>
<comment type="caution">
    <text evidence="2">The sequence shown here is derived from an EMBL/GenBank/DDBJ whole genome shotgun (WGS) entry which is preliminary data.</text>
</comment>
<protein>
    <submittedName>
        <fullName evidence="2">GNAT family N-acetyltransferase</fullName>
    </submittedName>
</protein>
<organism evidence="2 3">
    <name type="scientific">Hassallia byssoidea VB512170</name>
    <dbReference type="NCBI Taxonomy" id="1304833"/>
    <lineage>
        <taxon>Bacteria</taxon>
        <taxon>Bacillati</taxon>
        <taxon>Cyanobacteriota</taxon>
        <taxon>Cyanophyceae</taxon>
        <taxon>Nostocales</taxon>
        <taxon>Tolypothrichaceae</taxon>
        <taxon>Hassallia</taxon>
    </lineage>
</organism>
<dbReference type="EMBL" id="JTCM02000028">
    <property type="protein sequence ID" value="NEU73751.1"/>
    <property type="molecule type" value="Genomic_DNA"/>
</dbReference>
<evidence type="ECO:0000313" key="2">
    <source>
        <dbReference type="EMBL" id="NEU73751.1"/>
    </source>
</evidence>
<dbReference type="Pfam" id="PF13302">
    <property type="entry name" value="Acetyltransf_3"/>
    <property type="match status" value="1"/>
</dbReference>
<dbReference type="InterPro" id="IPR051531">
    <property type="entry name" value="N-acetyltransferase"/>
</dbReference>